<dbReference type="GO" id="GO:0006355">
    <property type="term" value="P:regulation of DNA-templated transcription"/>
    <property type="evidence" value="ECO:0007669"/>
    <property type="project" value="InterPro"/>
</dbReference>
<evidence type="ECO:0000313" key="5">
    <source>
        <dbReference type="Proteomes" id="UP001139353"/>
    </source>
</evidence>
<gene>
    <name evidence="3" type="primary">yacG</name>
    <name evidence="4" type="ORF">LPC04_20270</name>
</gene>
<dbReference type="RefSeq" id="WP_275684092.1">
    <property type="nucleotide sequence ID" value="NZ_JAJLJH010000007.1"/>
</dbReference>
<evidence type="ECO:0000256" key="3">
    <source>
        <dbReference type="HAMAP-Rule" id="MF_00649"/>
    </source>
</evidence>
<keyword evidence="1 3" id="KW-0479">Metal-binding</keyword>
<feature type="binding site" evidence="3">
    <location>
        <position position="38"/>
    </location>
    <ligand>
        <name>Zn(2+)</name>
        <dbReference type="ChEBI" id="CHEBI:29105"/>
    </ligand>
</feature>
<dbReference type="Proteomes" id="UP001139353">
    <property type="component" value="Unassembled WGS sequence"/>
</dbReference>
<feature type="binding site" evidence="3">
    <location>
        <position position="22"/>
    </location>
    <ligand>
        <name>Zn(2+)</name>
        <dbReference type="ChEBI" id="CHEBI:29105"/>
    </ligand>
</feature>
<feature type="binding site" evidence="3">
    <location>
        <position position="42"/>
    </location>
    <ligand>
        <name>Zn(2+)</name>
        <dbReference type="ChEBI" id="CHEBI:29105"/>
    </ligand>
</feature>
<comment type="subunit">
    <text evidence="3">Interacts with GyrB.</text>
</comment>
<dbReference type="InterPro" id="IPR013088">
    <property type="entry name" value="Znf_NHR/GATA"/>
</dbReference>
<dbReference type="HAMAP" id="MF_00649">
    <property type="entry name" value="DNA_gyrase_inhibitor_YacG"/>
    <property type="match status" value="1"/>
</dbReference>
<dbReference type="AlphaFoldDB" id="A0A9X1YLA7"/>
<comment type="similarity">
    <text evidence="3">Belongs to the DNA gyrase inhibitor YacG family.</text>
</comment>
<dbReference type="InterPro" id="IPR005584">
    <property type="entry name" value="DNA_gyrase_inhibitor_YacG"/>
</dbReference>
<keyword evidence="2 3" id="KW-0862">Zinc</keyword>
<evidence type="ECO:0000256" key="2">
    <source>
        <dbReference type="ARBA" id="ARBA00022833"/>
    </source>
</evidence>
<name>A0A9X1YLA7_9BURK</name>
<dbReference type="SUPFAM" id="SSF57716">
    <property type="entry name" value="Glucocorticoid receptor-like (DNA-binding domain)"/>
    <property type="match status" value="1"/>
</dbReference>
<dbReference type="PANTHER" id="PTHR36150">
    <property type="entry name" value="DNA GYRASE INHIBITOR YACG"/>
    <property type="match status" value="1"/>
</dbReference>
<accession>A0A9X1YLA7</accession>
<organism evidence="4 5">
    <name type="scientific">Scleromatobacter humisilvae</name>
    <dbReference type="NCBI Taxonomy" id="2897159"/>
    <lineage>
        <taxon>Bacteria</taxon>
        <taxon>Pseudomonadati</taxon>
        <taxon>Pseudomonadota</taxon>
        <taxon>Betaproteobacteria</taxon>
        <taxon>Burkholderiales</taxon>
        <taxon>Sphaerotilaceae</taxon>
        <taxon>Scleromatobacter</taxon>
    </lineage>
</organism>
<sequence length="72" mass="7702">MSASAIPPGLQGPERDITCPACRKPCKYGPSNEARPFCSLRCRNGDFGAWATESYRVPAAPDPTAEQDSEGD</sequence>
<comment type="function">
    <text evidence="3">Inhibits all the catalytic activities of DNA gyrase by preventing its interaction with DNA. Acts by binding directly to the C-terminal domain of GyrB, which probably disrupts DNA binding by the gyrase.</text>
</comment>
<evidence type="ECO:0000256" key="1">
    <source>
        <dbReference type="ARBA" id="ARBA00022723"/>
    </source>
</evidence>
<dbReference type="Gene3D" id="3.30.50.10">
    <property type="entry name" value="Erythroid Transcription Factor GATA-1, subunit A"/>
    <property type="match status" value="1"/>
</dbReference>
<dbReference type="Pfam" id="PF03884">
    <property type="entry name" value="YacG"/>
    <property type="match status" value="1"/>
</dbReference>
<comment type="caution">
    <text evidence="4">The sequence shown here is derived from an EMBL/GenBank/DDBJ whole genome shotgun (WGS) entry which is preliminary data.</text>
</comment>
<reference evidence="4" key="1">
    <citation type="submission" date="2021-11" db="EMBL/GenBank/DDBJ databases">
        <title>BS-T2-15 a new species belonging to the Comamonadaceae family isolated from the soil of a French oak forest.</title>
        <authorList>
            <person name="Mieszkin S."/>
            <person name="Alain K."/>
        </authorList>
    </citation>
    <scope>NUCLEOTIDE SEQUENCE</scope>
    <source>
        <strain evidence="4">BS-T2-15</strain>
    </source>
</reference>
<evidence type="ECO:0000313" key="4">
    <source>
        <dbReference type="EMBL" id="MCK9688046.1"/>
    </source>
</evidence>
<dbReference type="GO" id="GO:0008657">
    <property type="term" value="F:DNA topoisomerase type II (double strand cut, ATP-hydrolyzing) inhibitor activity"/>
    <property type="evidence" value="ECO:0007669"/>
    <property type="project" value="UniProtKB-UniRule"/>
</dbReference>
<proteinExistence type="inferred from homology"/>
<dbReference type="GO" id="GO:0008270">
    <property type="term" value="F:zinc ion binding"/>
    <property type="evidence" value="ECO:0007669"/>
    <property type="project" value="UniProtKB-UniRule"/>
</dbReference>
<protein>
    <recommendedName>
        <fullName evidence="3">DNA gyrase inhibitor YacG</fullName>
    </recommendedName>
</protein>
<feature type="binding site" evidence="3">
    <location>
        <position position="19"/>
    </location>
    <ligand>
        <name>Zn(2+)</name>
        <dbReference type="ChEBI" id="CHEBI:29105"/>
    </ligand>
</feature>
<comment type="cofactor">
    <cofactor evidence="3">
        <name>Zn(2+)</name>
        <dbReference type="ChEBI" id="CHEBI:29105"/>
    </cofactor>
    <text evidence="3">Binds 1 zinc ion.</text>
</comment>
<dbReference type="PANTHER" id="PTHR36150:SF1">
    <property type="entry name" value="DNA GYRASE INHIBITOR YACG"/>
    <property type="match status" value="1"/>
</dbReference>
<keyword evidence="5" id="KW-1185">Reference proteome</keyword>
<dbReference type="EMBL" id="JAJLJH010000007">
    <property type="protein sequence ID" value="MCK9688046.1"/>
    <property type="molecule type" value="Genomic_DNA"/>
</dbReference>